<accession>A0A8S5QER8</accession>
<dbReference type="GO" id="GO:0003677">
    <property type="term" value="F:DNA binding"/>
    <property type="evidence" value="ECO:0007669"/>
    <property type="project" value="UniProtKB-KW"/>
</dbReference>
<sequence length="112" mass="13349">MVLNRIRFRMEEIKYLVITQKKLINQIAKKEDINVETVRRIFSATENIVFDYLSSTTPSENVVVKILNGLSLTGKYIPEKEIHTYDDIKCEERISVKPRVTRYYNRKINNYF</sequence>
<organism evidence="1">
    <name type="scientific">Siphoviridae sp. ctr2f5</name>
    <dbReference type="NCBI Taxonomy" id="2825684"/>
    <lineage>
        <taxon>Viruses</taxon>
        <taxon>Duplodnaviria</taxon>
        <taxon>Heunggongvirae</taxon>
        <taxon>Uroviricota</taxon>
        <taxon>Caudoviricetes</taxon>
    </lineage>
</organism>
<name>A0A8S5QER8_9CAUD</name>
<keyword evidence="1" id="KW-0238">DNA-binding</keyword>
<protein>
    <submittedName>
        <fullName evidence="1">DNA-binding protein</fullName>
    </submittedName>
</protein>
<proteinExistence type="predicted"/>
<reference evidence="1" key="1">
    <citation type="journal article" date="2021" name="Proc. Natl. Acad. Sci. U.S.A.">
        <title>A Catalog of Tens of Thousands of Viruses from Human Metagenomes Reveals Hidden Associations with Chronic Diseases.</title>
        <authorList>
            <person name="Tisza M.J."/>
            <person name="Buck C.B."/>
        </authorList>
    </citation>
    <scope>NUCLEOTIDE SEQUENCE</scope>
    <source>
        <strain evidence="1">Ctr2f5</strain>
    </source>
</reference>
<dbReference type="EMBL" id="BK015639">
    <property type="protein sequence ID" value="DAE17371.1"/>
    <property type="molecule type" value="Genomic_DNA"/>
</dbReference>
<evidence type="ECO:0000313" key="1">
    <source>
        <dbReference type="EMBL" id="DAE17371.1"/>
    </source>
</evidence>